<dbReference type="AlphaFoldDB" id="W2X300"/>
<protein>
    <submittedName>
        <fullName evidence="1">Uncharacterized protein</fullName>
    </submittedName>
</protein>
<comment type="caution">
    <text evidence="1">The sequence shown here is derived from an EMBL/GenBank/DDBJ whole genome shotgun (WGS) entry which is preliminary data.</text>
</comment>
<reference evidence="1 2" key="1">
    <citation type="submission" date="2013-11" db="EMBL/GenBank/DDBJ databases">
        <title>The Genome Sequence of Phytophthora parasitica CJ01A1.</title>
        <authorList>
            <consortium name="The Broad Institute Genomics Platform"/>
            <person name="Russ C."/>
            <person name="Tyler B."/>
            <person name="Panabieres F."/>
            <person name="Shan W."/>
            <person name="Tripathy S."/>
            <person name="Grunwald N."/>
            <person name="Machado M."/>
            <person name="Johnson C.S."/>
            <person name="Walker B."/>
            <person name="Young S.K."/>
            <person name="Zeng Q."/>
            <person name="Gargeya S."/>
            <person name="Fitzgerald M."/>
            <person name="Haas B."/>
            <person name="Abouelleil A."/>
            <person name="Allen A.W."/>
            <person name="Alvarado L."/>
            <person name="Arachchi H.M."/>
            <person name="Berlin A.M."/>
            <person name="Chapman S.B."/>
            <person name="Gainer-Dewar J."/>
            <person name="Goldberg J."/>
            <person name="Griggs A."/>
            <person name="Gujja S."/>
            <person name="Hansen M."/>
            <person name="Howarth C."/>
            <person name="Imamovic A."/>
            <person name="Ireland A."/>
            <person name="Larimer J."/>
            <person name="McCowan C."/>
            <person name="Murphy C."/>
            <person name="Pearson M."/>
            <person name="Poon T.W."/>
            <person name="Priest M."/>
            <person name="Roberts A."/>
            <person name="Saif S."/>
            <person name="Shea T."/>
            <person name="Sisk P."/>
            <person name="Sykes S."/>
            <person name="Wortman J."/>
            <person name="Nusbaum C."/>
            <person name="Birren B."/>
        </authorList>
    </citation>
    <scope>NUCLEOTIDE SEQUENCE [LARGE SCALE GENOMIC DNA]</scope>
    <source>
        <strain evidence="1 2">CJ01A1</strain>
    </source>
</reference>
<evidence type="ECO:0000313" key="1">
    <source>
        <dbReference type="EMBL" id="ETP16269.1"/>
    </source>
</evidence>
<sequence length="41" mass="4830">MERRRVAFQMWLLIRPCDRRRVERLGEGAEGQSGRIVTVNS</sequence>
<accession>W2X300</accession>
<dbReference type="EMBL" id="ANIX01001840">
    <property type="protein sequence ID" value="ETP16269.1"/>
    <property type="molecule type" value="Genomic_DNA"/>
</dbReference>
<name>W2X300_PHYNI</name>
<evidence type="ECO:0000313" key="2">
    <source>
        <dbReference type="Proteomes" id="UP000018958"/>
    </source>
</evidence>
<dbReference type="Proteomes" id="UP000018958">
    <property type="component" value="Unassembled WGS sequence"/>
</dbReference>
<proteinExistence type="predicted"/>
<organism evidence="1 2">
    <name type="scientific">Phytophthora nicotianae CJ01A1</name>
    <dbReference type="NCBI Taxonomy" id="1317063"/>
    <lineage>
        <taxon>Eukaryota</taxon>
        <taxon>Sar</taxon>
        <taxon>Stramenopiles</taxon>
        <taxon>Oomycota</taxon>
        <taxon>Peronosporomycetes</taxon>
        <taxon>Peronosporales</taxon>
        <taxon>Peronosporaceae</taxon>
        <taxon>Phytophthora</taxon>
    </lineage>
</organism>
<gene>
    <name evidence="1" type="ORF">F441_09105</name>
</gene>